<dbReference type="Proteomes" id="UP001279734">
    <property type="component" value="Unassembled WGS sequence"/>
</dbReference>
<protein>
    <submittedName>
        <fullName evidence="2">Uncharacterized protein</fullName>
    </submittedName>
</protein>
<evidence type="ECO:0000313" key="2">
    <source>
        <dbReference type="EMBL" id="GMH15832.1"/>
    </source>
</evidence>
<accession>A0AAD3SRJ1</accession>
<feature type="transmembrane region" description="Helical" evidence="1">
    <location>
        <begin position="64"/>
        <end position="82"/>
    </location>
</feature>
<sequence length="115" mass="12682">MDGQQEQRKSEIEDVSSAKAVLLGAFAPGVNGPTWNTLKFILLVLGLCLIAMLALAFTRSDIALILHIGFLVLIALVLFFLMSRFLEETGLVSIEHQMQEMGLMPKDCKETSKKS</sequence>
<evidence type="ECO:0000256" key="1">
    <source>
        <dbReference type="SAM" id="Phobius"/>
    </source>
</evidence>
<keyword evidence="1" id="KW-0812">Transmembrane</keyword>
<keyword evidence="1" id="KW-0472">Membrane</keyword>
<reference evidence="2" key="1">
    <citation type="submission" date="2023-05" db="EMBL/GenBank/DDBJ databases">
        <title>Nepenthes gracilis genome sequencing.</title>
        <authorList>
            <person name="Fukushima K."/>
        </authorList>
    </citation>
    <scope>NUCLEOTIDE SEQUENCE</scope>
    <source>
        <strain evidence="2">SING2019-196</strain>
    </source>
</reference>
<dbReference type="EMBL" id="BSYO01000015">
    <property type="protein sequence ID" value="GMH15832.1"/>
    <property type="molecule type" value="Genomic_DNA"/>
</dbReference>
<proteinExistence type="predicted"/>
<evidence type="ECO:0000313" key="3">
    <source>
        <dbReference type="Proteomes" id="UP001279734"/>
    </source>
</evidence>
<comment type="caution">
    <text evidence="2">The sequence shown here is derived from an EMBL/GenBank/DDBJ whole genome shotgun (WGS) entry which is preliminary data.</text>
</comment>
<keyword evidence="1" id="KW-1133">Transmembrane helix</keyword>
<organism evidence="2 3">
    <name type="scientific">Nepenthes gracilis</name>
    <name type="common">Slender pitcher plant</name>
    <dbReference type="NCBI Taxonomy" id="150966"/>
    <lineage>
        <taxon>Eukaryota</taxon>
        <taxon>Viridiplantae</taxon>
        <taxon>Streptophyta</taxon>
        <taxon>Embryophyta</taxon>
        <taxon>Tracheophyta</taxon>
        <taxon>Spermatophyta</taxon>
        <taxon>Magnoliopsida</taxon>
        <taxon>eudicotyledons</taxon>
        <taxon>Gunneridae</taxon>
        <taxon>Pentapetalae</taxon>
        <taxon>Caryophyllales</taxon>
        <taxon>Nepenthaceae</taxon>
        <taxon>Nepenthes</taxon>
    </lineage>
</organism>
<feature type="transmembrane region" description="Helical" evidence="1">
    <location>
        <begin position="38"/>
        <end position="57"/>
    </location>
</feature>
<dbReference type="AlphaFoldDB" id="A0AAD3SRJ1"/>
<name>A0AAD3SRJ1_NEPGR</name>
<gene>
    <name evidence="2" type="ORF">Nepgr_017673</name>
</gene>
<keyword evidence="3" id="KW-1185">Reference proteome</keyword>